<evidence type="ECO:0000256" key="13">
    <source>
        <dbReference type="RuleBase" id="RU000679"/>
    </source>
</evidence>
<dbReference type="PANTHER" id="PTHR11690">
    <property type="entry name" value="AMILORIDE-SENSITIVE SODIUM CHANNEL-RELATED"/>
    <property type="match status" value="1"/>
</dbReference>
<dbReference type="Gene3D" id="2.60.470.10">
    <property type="entry name" value="Acid-sensing ion channels like domains"/>
    <property type="match status" value="1"/>
</dbReference>
<reference evidence="15" key="1">
    <citation type="submission" date="2022-01" db="EMBL/GenBank/DDBJ databases">
        <title>Genome Sequence Resource for Two Populations of Ditylenchus destructor, the Migratory Endoparasitic Phytonematode.</title>
        <authorList>
            <person name="Zhang H."/>
            <person name="Lin R."/>
            <person name="Xie B."/>
        </authorList>
    </citation>
    <scope>NUCLEOTIDE SEQUENCE</scope>
    <source>
        <strain evidence="15">BazhouSP</strain>
    </source>
</reference>
<sequence>MRTSSGFFKPFLFIFICLICAMLWTLQSITPFYQYLENDDKITQKKLSMDQLPLPAVAICSKLPYTQAGLNTFGSAINQDFVLQYMREWLDPSTNQSPDYVTLSSADQKRAENTVIQLLPAAGLKQRLSQLLPKCQDFISSCTYQGQTMSGFECCSNVEPLATLNGMCWIFNNESVQENSIDYPQGIQITFQIPKNSFISNYQSSHPGLEVYLLSPEIRDRVRWATELERAFHLQDKKSVSVLLQQEIISDLKRPKDCGNSPGDALASDKAVPNSTYVPCLIDAIVSQCSCVPLVVVLWVLQGAIESTFLRRFNVSSICTVNEYSRCAQKYMEYARPKLWYYSTPSSYEPLKSSVEKCRRTAQMPCQRTVYHAKDAHERDLPQEYRNTQDFVSRFSLDYDTLVVTDTTISADMDLLGLLTVFGCNLATLFAVGHIIWTLSSCLCDRCCSSHNNKIEPREPIVISSPIRTSRQLPPLEIRRGSTIDPNKTLRNGSQSSAHQQDETSGNKDT</sequence>
<keyword evidence="7" id="KW-0915">Sodium</keyword>
<keyword evidence="16" id="KW-1185">Reference proteome</keyword>
<keyword evidence="3 13" id="KW-0813">Transport</keyword>
<dbReference type="GO" id="GO:0015280">
    <property type="term" value="F:ligand-gated sodium channel activity"/>
    <property type="evidence" value="ECO:0007669"/>
    <property type="project" value="TreeGrafter"/>
</dbReference>
<dbReference type="InterPro" id="IPR001873">
    <property type="entry name" value="ENaC"/>
</dbReference>
<evidence type="ECO:0000256" key="5">
    <source>
        <dbReference type="ARBA" id="ARBA00022692"/>
    </source>
</evidence>
<evidence type="ECO:0000256" key="7">
    <source>
        <dbReference type="ARBA" id="ARBA00023053"/>
    </source>
</evidence>
<evidence type="ECO:0000256" key="11">
    <source>
        <dbReference type="ARBA" id="ARBA00023201"/>
    </source>
</evidence>
<evidence type="ECO:0000256" key="12">
    <source>
        <dbReference type="ARBA" id="ARBA00023303"/>
    </source>
</evidence>
<feature type="compositionally biased region" description="Polar residues" evidence="14">
    <location>
        <begin position="484"/>
        <end position="499"/>
    </location>
</feature>
<comment type="subcellular location">
    <subcellularLocation>
        <location evidence="1">Membrane</location>
        <topology evidence="1">Multi-pass membrane protein</topology>
    </subcellularLocation>
</comment>
<proteinExistence type="inferred from homology"/>
<gene>
    <name evidence="15" type="ORF">DdX_08782</name>
</gene>
<evidence type="ECO:0000256" key="3">
    <source>
        <dbReference type="ARBA" id="ARBA00022448"/>
    </source>
</evidence>
<accession>A0AAD4R3Q6</accession>
<evidence type="ECO:0000256" key="6">
    <source>
        <dbReference type="ARBA" id="ARBA00022989"/>
    </source>
</evidence>
<evidence type="ECO:0000313" key="15">
    <source>
        <dbReference type="EMBL" id="KAI1713899.1"/>
    </source>
</evidence>
<comment type="similarity">
    <text evidence="2 13">Belongs to the amiloride-sensitive sodium channel (TC 1.A.6) family.</text>
</comment>
<dbReference type="EMBL" id="JAKKPZ010000014">
    <property type="protein sequence ID" value="KAI1713899.1"/>
    <property type="molecule type" value="Genomic_DNA"/>
</dbReference>
<evidence type="ECO:0000256" key="4">
    <source>
        <dbReference type="ARBA" id="ARBA00022461"/>
    </source>
</evidence>
<keyword evidence="9" id="KW-0472">Membrane</keyword>
<organism evidence="15 16">
    <name type="scientific">Ditylenchus destructor</name>
    <dbReference type="NCBI Taxonomy" id="166010"/>
    <lineage>
        <taxon>Eukaryota</taxon>
        <taxon>Metazoa</taxon>
        <taxon>Ecdysozoa</taxon>
        <taxon>Nematoda</taxon>
        <taxon>Chromadorea</taxon>
        <taxon>Rhabditida</taxon>
        <taxon>Tylenchina</taxon>
        <taxon>Tylenchomorpha</taxon>
        <taxon>Sphaerularioidea</taxon>
        <taxon>Anguinidae</taxon>
        <taxon>Anguininae</taxon>
        <taxon>Ditylenchus</taxon>
    </lineage>
</organism>
<evidence type="ECO:0000256" key="10">
    <source>
        <dbReference type="ARBA" id="ARBA00023180"/>
    </source>
</evidence>
<evidence type="ECO:0000256" key="9">
    <source>
        <dbReference type="ARBA" id="ARBA00023136"/>
    </source>
</evidence>
<evidence type="ECO:0000313" key="16">
    <source>
        <dbReference type="Proteomes" id="UP001201812"/>
    </source>
</evidence>
<evidence type="ECO:0000256" key="2">
    <source>
        <dbReference type="ARBA" id="ARBA00007193"/>
    </source>
</evidence>
<comment type="caution">
    <text evidence="15">The sequence shown here is derived from an EMBL/GenBank/DDBJ whole genome shotgun (WGS) entry which is preliminary data.</text>
</comment>
<keyword evidence="4 13" id="KW-0894">Sodium channel</keyword>
<dbReference type="Proteomes" id="UP001201812">
    <property type="component" value="Unassembled WGS sequence"/>
</dbReference>
<dbReference type="Pfam" id="PF00858">
    <property type="entry name" value="ASC"/>
    <property type="match status" value="1"/>
</dbReference>
<evidence type="ECO:0000256" key="1">
    <source>
        <dbReference type="ARBA" id="ARBA00004141"/>
    </source>
</evidence>
<dbReference type="AlphaFoldDB" id="A0AAD4R3Q6"/>
<feature type="compositionally biased region" description="Basic and acidic residues" evidence="14">
    <location>
        <begin position="500"/>
        <end position="510"/>
    </location>
</feature>
<evidence type="ECO:0000256" key="14">
    <source>
        <dbReference type="SAM" id="MobiDB-lite"/>
    </source>
</evidence>
<dbReference type="PANTHER" id="PTHR11690:SF300">
    <property type="entry name" value="PICKPOCKET PROTEIN 19"/>
    <property type="match status" value="1"/>
</dbReference>
<keyword evidence="6" id="KW-1133">Transmembrane helix</keyword>
<keyword evidence="12 13" id="KW-0407">Ion channel</keyword>
<name>A0AAD4R3Q6_9BILA</name>
<evidence type="ECO:0000256" key="8">
    <source>
        <dbReference type="ARBA" id="ARBA00023065"/>
    </source>
</evidence>
<keyword evidence="5 13" id="KW-0812">Transmembrane</keyword>
<keyword evidence="11 13" id="KW-0739">Sodium transport</keyword>
<feature type="region of interest" description="Disordered" evidence="14">
    <location>
        <begin position="474"/>
        <end position="510"/>
    </location>
</feature>
<keyword evidence="10" id="KW-0325">Glycoprotein</keyword>
<protein>
    <submittedName>
        <fullName evidence="15">Amiloride-sensitive sodium channel domain-containing protein</fullName>
    </submittedName>
</protein>
<dbReference type="GO" id="GO:0005886">
    <property type="term" value="C:plasma membrane"/>
    <property type="evidence" value="ECO:0007669"/>
    <property type="project" value="TreeGrafter"/>
</dbReference>
<keyword evidence="8 13" id="KW-0406">Ion transport</keyword>